<evidence type="ECO:0000256" key="3">
    <source>
        <dbReference type="RuleBase" id="RU003616"/>
    </source>
</evidence>
<proteinExistence type="inferred from homology"/>
<keyword evidence="1" id="KW-0346">Stress response</keyword>
<keyword evidence="6" id="KW-1185">Reference proteome</keyword>
<evidence type="ECO:0000256" key="2">
    <source>
        <dbReference type="PROSITE-ProRule" id="PRU00285"/>
    </source>
</evidence>
<dbReference type="InterPro" id="IPR031107">
    <property type="entry name" value="Small_HSP"/>
</dbReference>
<dbReference type="SUPFAM" id="SSF49764">
    <property type="entry name" value="HSP20-like chaperones"/>
    <property type="match status" value="1"/>
</dbReference>
<dbReference type="InterPro" id="IPR002068">
    <property type="entry name" value="A-crystallin/Hsp20_dom"/>
</dbReference>
<evidence type="ECO:0000256" key="1">
    <source>
        <dbReference type="ARBA" id="ARBA00023016"/>
    </source>
</evidence>
<dbReference type="EMBL" id="CAJVPK010000205">
    <property type="protein sequence ID" value="CAG8473874.1"/>
    <property type="molecule type" value="Genomic_DNA"/>
</dbReference>
<dbReference type="Pfam" id="PF00011">
    <property type="entry name" value="HSP20"/>
    <property type="match status" value="1"/>
</dbReference>
<evidence type="ECO:0000313" key="5">
    <source>
        <dbReference type="EMBL" id="CAG8473874.1"/>
    </source>
</evidence>
<sequence length="137" mass="15545">MFATRYGGLGGLGGLGSTKRSDHLEHDWDSDWLPDIDAFDHGGKFYCNVDLPGVKKDQFHLEIDNEGNLVLTGDRQPDESIKDLNSRIQERNYGRFRRTIGLPLGSDIDNIKARCENGALYIEVPKKPDVHRRIHIE</sequence>
<dbReference type="OrthoDB" id="1431247at2759"/>
<dbReference type="CDD" id="cd06464">
    <property type="entry name" value="ACD_sHsps-like"/>
    <property type="match status" value="1"/>
</dbReference>
<comment type="caution">
    <text evidence="5">The sequence shown here is derived from an EMBL/GenBank/DDBJ whole genome shotgun (WGS) entry which is preliminary data.</text>
</comment>
<protein>
    <submittedName>
        <fullName evidence="5">1694_t:CDS:1</fullName>
    </submittedName>
</protein>
<reference evidence="5" key="1">
    <citation type="submission" date="2021-06" db="EMBL/GenBank/DDBJ databases">
        <authorList>
            <person name="Kallberg Y."/>
            <person name="Tangrot J."/>
            <person name="Rosling A."/>
        </authorList>
    </citation>
    <scope>NUCLEOTIDE SEQUENCE</scope>
    <source>
        <strain evidence="5">AZ414A</strain>
    </source>
</reference>
<evidence type="ECO:0000313" key="6">
    <source>
        <dbReference type="Proteomes" id="UP000789706"/>
    </source>
</evidence>
<dbReference type="Gene3D" id="2.60.40.790">
    <property type="match status" value="1"/>
</dbReference>
<dbReference type="InterPro" id="IPR008978">
    <property type="entry name" value="HSP20-like_chaperone"/>
</dbReference>
<feature type="domain" description="SHSP" evidence="4">
    <location>
        <begin position="27"/>
        <end position="137"/>
    </location>
</feature>
<gene>
    <name evidence="5" type="ORF">DEBURN_LOCUS3291</name>
</gene>
<evidence type="ECO:0000259" key="4">
    <source>
        <dbReference type="PROSITE" id="PS01031"/>
    </source>
</evidence>
<organism evidence="5 6">
    <name type="scientific">Diversispora eburnea</name>
    <dbReference type="NCBI Taxonomy" id="1213867"/>
    <lineage>
        <taxon>Eukaryota</taxon>
        <taxon>Fungi</taxon>
        <taxon>Fungi incertae sedis</taxon>
        <taxon>Mucoromycota</taxon>
        <taxon>Glomeromycotina</taxon>
        <taxon>Glomeromycetes</taxon>
        <taxon>Diversisporales</taxon>
        <taxon>Diversisporaceae</taxon>
        <taxon>Diversispora</taxon>
    </lineage>
</organism>
<comment type="similarity">
    <text evidence="2 3">Belongs to the small heat shock protein (HSP20) family.</text>
</comment>
<dbReference type="AlphaFoldDB" id="A0A9N8W3M2"/>
<dbReference type="Proteomes" id="UP000789706">
    <property type="component" value="Unassembled WGS sequence"/>
</dbReference>
<dbReference type="PROSITE" id="PS01031">
    <property type="entry name" value="SHSP"/>
    <property type="match status" value="1"/>
</dbReference>
<accession>A0A9N8W3M2</accession>
<dbReference type="PANTHER" id="PTHR11527">
    <property type="entry name" value="HEAT-SHOCK PROTEIN 20 FAMILY MEMBER"/>
    <property type="match status" value="1"/>
</dbReference>
<name>A0A9N8W3M2_9GLOM</name>